<evidence type="ECO:0000256" key="2">
    <source>
        <dbReference type="SAM" id="Phobius"/>
    </source>
</evidence>
<keyword evidence="4" id="KW-1185">Reference proteome</keyword>
<dbReference type="EMBL" id="FOZK01000001">
    <property type="protein sequence ID" value="SFR91718.1"/>
    <property type="molecule type" value="Genomic_DNA"/>
</dbReference>
<evidence type="ECO:0000313" key="3">
    <source>
        <dbReference type="EMBL" id="SFR91718.1"/>
    </source>
</evidence>
<dbReference type="STRING" id="767519.SAMN05216559_0959"/>
<feature type="transmembrane region" description="Helical" evidence="2">
    <location>
        <begin position="70"/>
        <end position="88"/>
    </location>
</feature>
<sequence length="201" mass="19773">MSDAVLESTSDRPADDPAAGDHETADPTATDAPTSEDDWSFDQSPSTLGVATTIVAGLVAVAATTVSPPAALLALAGLLVLAVGVHRGSNQAHKLGTAGLFAGVLLAGAAGASPAASLVAFGGAVLAWDAGENAISLGRQLGAHAPTRRATVVHVAATGAVASVVGVLALVVYDLSRAGQPTTAVALLLVAALLFIWLLDD</sequence>
<protein>
    <submittedName>
        <fullName evidence="3">Uncharacterized protein</fullName>
    </submittedName>
</protein>
<gene>
    <name evidence="3" type="ORF">SAMN05216559_0959</name>
</gene>
<evidence type="ECO:0000313" key="4">
    <source>
        <dbReference type="Proteomes" id="UP000199062"/>
    </source>
</evidence>
<feature type="transmembrane region" description="Helical" evidence="2">
    <location>
        <begin position="179"/>
        <end position="199"/>
    </location>
</feature>
<reference evidence="3 4" key="1">
    <citation type="submission" date="2016-10" db="EMBL/GenBank/DDBJ databases">
        <authorList>
            <person name="de Groot N.N."/>
        </authorList>
    </citation>
    <scope>NUCLEOTIDE SEQUENCE [LARGE SCALE GENOMIC DNA]</scope>
    <source>
        <strain evidence="3 4">CGMCC 1.10457</strain>
    </source>
</reference>
<feature type="transmembrane region" description="Helical" evidence="2">
    <location>
        <begin position="100"/>
        <end position="130"/>
    </location>
</feature>
<keyword evidence="2" id="KW-0812">Transmembrane</keyword>
<organism evidence="3 4">
    <name type="scientific">Halomicrobium zhouii</name>
    <dbReference type="NCBI Taxonomy" id="767519"/>
    <lineage>
        <taxon>Archaea</taxon>
        <taxon>Methanobacteriati</taxon>
        <taxon>Methanobacteriota</taxon>
        <taxon>Stenosarchaea group</taxon>
        <taxon>Halobacteria</taxon>
        <taxon>Halobacteriales</taxon>
        <taxon>Haloarculaceae</taxon>
        <taxon>Halomicrobium</taxon>
    </lineage>
</organism>
<dbReference type="Pfam" id="PF24363">
    <property type="entry name" value="DUF7519"/>
    <property type="match status" value="1"/>
</dbReference>
<dbReference type="AlphaFoldDB" id="A0A1I6KL01"/>
<dbReference type="RefSeq" id="WP_089814370.1">
    <property type="nucleotide sequence ID" value="NZ_FOZK01000001.1"/>
</dbReference>
<accession>A0A1I6KL01</accession>
<feature type="region of interest" description="Disordered" evidence="1">
    <location>
        <begin position="1"/>
        <end position="43"/>
    </location>
</feature>
<keyword evidence="2" id="KW-0472">Membrane</keyword>
<proteinExistence type="predicted"/>
<name>A0A1I6KL01_9EURY</name>
<dbReference type="InterPro" id="IPR055941">
    <property type="entry name" value="DUF7519"/>
</dbReference>
<feature type="compositionally biased region" description="Basic and acidic residues" evidence="1">
    <location>
        <begin position="9"/>
        <end position="25"/>
    </location>
</feature>
<keyword evidence="2" id="KW-1133">Transmembrane helix</keyword>
<feature type="transmembrane region" description="Helical" evidence="2">
    <location>
        <begin position="151"/>
        <end position="173"/>
    </location>
</feature>
<dbReference type="Proteomes" id="UP000199062">
    <property type="component" value="Unassembled WGS sequence"/>
</dbReference>
<evidence type="ECO:0000256" key="1">
    <source>
        <dbReference type="SAM" id="MobiDB-lite"/>
    </source>
</evidence>